<feature type="compositionally biased region" description="Low complexity" evidence="1">
    <location>
        <begin position="41"/>
        <end position="51"/>
    </location>
</feature>
<dbReference type="EMBL" id="JBIMZQ010000002">
    <property type="protein sequence ID" value="KAL3673231.1"/>
    <property type="molecule type" value="Genomic_DNA"/>
</dbReference>
<dbReference type="Proteomes" id="UP001632037">
    <property type="component" value="Unassembled WGS sequence"/>
</dbReference>
<feature type="region of interest" description="Disordered" evidence="1">
    <location>
        <begin position="36"/>
        <end position="64"/>
    </location>
</feature>
<proteinExistence type="predicted"/>
<evidence type="ECO:0000256" key="1">
    <source>
        <dbReference type="SAM" id="MobiDB-lite"/>
    </source>
</evidence>
<evidence type="ECO:0000313" key="2">
    <source>
        <dbReference type="EMBL" id="KAL3673231.1"/>
    </source>
</evidence>
<organism evidence="2 3">
    <name type="scientific">Phytophthora oleae</name>
    <dbReference type="NCBI Taxonomy" id="2107226"/>
    <lineage>
        <taxon>Eukaryota</taxon>
        <taxon>Sar</taxon>
        <taxon>Stramenopiles</taxon>
        <taxon>Oomycota</taxon>
        <taxon>Peronosporomycetes</taxon>
        <taxon>Peronosporales</taxon>
        <taxon>Peronosporaceae</taxon>
        <taxon>Phytophthora</taxon>
    </lineage>
</organism>
<keyword evidence="3" id="KW-1185">Reference proteome</keyword>
<evidence type="ECO:0000313" key="3">
    <source>
        <dbReference type="Proteomes" id="UP001632037"/>
    </source>
</evidence>
<feature type="region of interest" description="Disordered" evidence="1">
    <location>
        <begin position="384"/>
        <end position="415"/>
    </location>
</feature>
<accession>A0ABD3G3S9</accession>
<gene>
    <name evidence="2" type="primary">PUT1</name>
    <name evidence="2" type="ORF">V7S43_000954</name>
</gene>
<protein>
    <submittedName>
        <fullName evidence="2">Proline dehydrogenase</fullName>
    </submittedName>
</protein>
<sequence>MSKVPLKFEEFYEAFGKSVQSDVIFEDGQVHVVPRKKDTTAEGTSTTQQTAVLESPTRKHAKGRLLDSADRRRLPWPIRALLETQEPDGSWFYSSSFEFIINDVAPPPTEGISGKLWATAIAITVWRQFPEYFELLETNYEKAMLHADENVLRLVRSVLQFDAFDQIRPYKSDEARVIREKLAREAAAKREQEHEEELKIIRKQEEEVRIGKLSLVHARRLPMPTQKLFVTELGNEITKVFPVSTVVSTTIAVSQMTCTFKVGQIVESRRRRRTSGSALSVATTPPRWHQCRVVAIDEDSRLLQLDFLHGDCERERRIPMKFVRATTTGTQEIRAAEFEELKSSWSQPITCKAEISRLEEARAIKSRPLPWDYQHHLVLQVQKPSSGGERVITSQCPRSSTRRPTSRESRIVDDPNQPIDSLFQDAAVVLLRYDRACVQVREAAQAGAKRYAAAVLYRERLHAFDDLTDSLVVLVEITVEVLDAIWSWKRGSPRGPTNGNTSKTFIWKGDAFVPTLVRSLNFLGVHRELSEWYGEEFPLDGNPFMRSLSLLDKANECGLQPTTQEQQPHSSGALRAALKLHRDHVSVAASSAPMWWPEARYSLELQRRIDLAEQASD</sequence>
<comment type="caution">
    <text evidence="2">The sequence shown here is derived from an EMBL/GenBank/DDBJ whole genome shotgun (WGS) entry which is preliminary data.</text>
</comment>
<reference evidence="2 3" key="1">
    <citation type="submission" date="2024-09" db="EMBL/GenBank/DDBJ databases">
        <title>Genome sequencing and assembly of Phytophthora oleae, isolate VK10A, causative agent of rot of olive drupes.</title>
        <authorList>
            <person name="Conti Taguali S."/>
            <person name="Riolo M."/>
            <person name="La Spada F."/>
            <person name="Cacciola S.O."/>
            <person name="Dionisio G."/>
        </authorList>
    </citation>
    <scope>NUCLEOTIDE SEQUENCE [LARGE SCALE GENOMIC DNA]</scope>
    <source>
        <strain evidence="2 3">VK10A</strain>
    </source>
</reference>
<dbReference type="AlphaFoldDB" id="A0ABD3G3S9"/>
<name>A0ABD3G3S9_9STRA</name>